<dbReference type="AlphaFoldDB" id="A0A1L8WIQ7"/>
<comment type="caution">
    <text evidence="1">The sequence shown here is derived from an EMBL/GenBank/DDBJ whole genome shotgun (WGS) entry which is preliminary data.</text>
</comment>
<dbReference type="EMBL" id="JXLB01000012">
    <property type="protein sequence ID" value="OJG80880.1"/>
    <property type="molecule type" value="Genomic_DNA"/>
</dbReference>
<reference evidence="1 2" key="1">
    <citation type="submission" date="2014-12" db="EMBL/GenBank/DDBJ databases">
        <title>Draft genome sequences of 29 type strains of Enterococci.</title>
        <authorList>
            <person name="Zhong Z."/>
            <person name="Sun Z."/>
            <person name="Liu W."/>
            <person name="Zhang W."/>
            <person name="Zhang H."/>
        </authorList>
    </citation>
    <scope>NUCLEOTIDE SEQUENCE [LARGE SCALE GENOMIC DNA]</scope>
    <source>
        <strain evidence="1 2">DSM 15687</strain>
    </source>
</reference>
<organism evidence="1 2">
    <name type="scientific">Enterococcus ratti</name>
    <dbReference type="NCBI Taxonomy" id="150033"/>
    <lineage>
        <taxon>Bacteria</taxon>
        <taxon>Bacillati</taxon>
        <taxon>Bacillota</taxon>
        <taxon>Bacilli</taxon>
        <taxon>Lactobacillales</taxon>
        <taxon>Enterococcaceae</taxon>
        <taxon>Enterococcus</taxon>
    </lineage>
</organism>
<name>A0A1L8WIQ7_9ENTE</name>
<protein>
    <submittedName>
        <fullName evidence="1">Uncharacterized protein</fullName>
    </submittedName>
</protein>
<keyword evidence="2" id="KW-1185">Reference proteome</keyword>
<evidence type="ECO:0000313" key="2">
    <source>
        <dbReference type="Proteomes" id="UP000182152"/>
    </source>
</evidence>
<accession>A0A1L8WIQ7</accession>
<gene>
    <name evidence="1" type="ORF">RV14_GL000424</name>
</gene>
<evidence type="ECO:0000313" key="1">
    <source>
        <dbReference type="EMBL" id="OJG80880.1"/>
    </source>
</evidence>
<sequence>MGVNELEKRKLEILAVAYGLKQSELKNEEVQENYAVLFSAYRKMIMEDKDHFFVDTNRKKEICSSFDASMRALRTNKEGMREEFSQLKKGDRNSFLIFGQPTILSTKEGMAPSHCIGMLIYKNEKNDYSLYLIDKNKTHSPHSIVNKLIISKSKEKKLVNLLAENKVVTQINTKNEKFLKQLYKLKSQRIMSIPITMSAQTVENCYINEVEAAFKVSLFHCKHNMDSLTTSVTPKWNDLPDATLKMREKFKDALKVRSNETFDKICDKLFLIYKERKEEMARKVNNLGMKAVKYSEFGDKIREKAQKQTIEILTGKKSLETLKNHIIGEETNTFKDKMKEKVLNRTEKVK</sequence>
<dbReference type="Proteomes" id="UP000182152">
    <property type="component" value="Unassembled WGS sequence"/>
</dbReference>
<proteinExistence type="predicted"/>